<dbReference type="Gene3D" id="3.30.450.20">
    <property type="entry name" value="PAS domain"/>
    <property type="match status" value="1"/>
</dbReference>
<proteinExistence type="predicted"/>
<dbReference type="SMART" id="SM00387">
    <property type="entry name" value="HATPase_c"/>
    <property type="match status" value="1"/>
</dbReference>
<dbReference type="PROSITE" id="PS50109">
    <property type="entry name" value="HIS_KIN"/>
    <property type="match status" value="1"/>
</dbReference>
<organism evidence="13 14">
    <name type="scientific">Pseudogulbenkiania subflava DSM 22618</name>
    <dbReference type="NCBI Taxonomy" id="1123014"/>
    <lineage>
        <taxon>Bacteria</taxon>
        <taxon>Pseudomonadati</taxon>
        <taxon>Pseudomonadota</taxon>
        <taxon>Betaproteobacteria</taxon>
        <taxon>Neisseriales</taxon>
        <taxon>Chromobacteriaceae</taxon>
        <taxon>Pseudogulbenkiania</taxon>
    </lineage>
</organism>
<dbReference type="InterPro" id="IPR036890">
    <property type="entry name" value="HATPase_C_sf"/>
</dbReference>
<keyword evidence="5" id="KW-0808">Transferase</keyword>
<dbReference type="SUPFAM" id="SSF52172">
    <property type="entry name" value="CheY-like"/>
    <property type="match status" value="1"/>
</dbReference>
<dbReference type="SUPFAM" id="SSF55874">
    <property type="entry name" value="ATPase domain of HSP90 chaperone/DNA topoisomerase II/histidine kinase"/>
    <property type="match status" value="1"/>
</dbReference>
<evidence type="ECO:0000313" key="14">
    <source>
        <dbReference type="Proteomes" id="UP000192920"/>
    </source>
</evidence>
<evidence type="ECO:0000256" key="6">
    <source>
        <dbReference type="ARBA" id="ARBA00022777"/>
    </source>
</evidence>
<dbReference type="PROSITE" id="PS50885">
    <property type="entry name" value="HAMP"/>
    <property type="match status" value="1"/>
</dbReference>
<dbReference type="PROSITE" id="PS50110">
    <property type="entry name" value="RESPONSE_REGULATORY"/>
    <property type="match status" value="1"/>
</dbReference>
<dbReference type="Proteomes" id="UP000192920">
    <property type="component" value="Unassembled WGS sequence"/>
</dbReference>
<evidence type="ECO:0000256" key="5">
    <source>
        <dbReference type="ARBA" id="ARBA00022679"/>
    </source>
</evidence>
<evidence type="ECO:0000256" key="1">
    <source>
        <dbReference type="ARBA" id="ARBA00000085"/>
    </source>
</evidence>
<keyword evidence="8" id="KW-1133">Transmembrane helix</keyword>
<feature type="domain" description="HAMP" evidence="12">
    <location>
        <begin position="316"/>
        <end position="369"/>
    </location>
</feature>
<dbReference type="GO" id="GO:0000155">
    <property type="term" value="F:phosphorelay sensor kinase activity"/>
    <property type="evidence" value="ECO:0007669"/>
    <property type="project" value="InterPro"/>
</dbReference>
<dbReference type="EMBL" id="FXAG01000027">
    <property type="protein sequence ID" value="SMF51467.1"/>
    <property type="molecule type" value="Genomic_DNA"/>
</dbReference>
<keyword evidence="8" id="KW-0812">Transmembrane</keyword>
<dbReference type="SMART" id="SM00304">
    <property type="entry name" value="HAMP"/>
    <property type="match status" value="1"/>
</dbReference>
<dbReference type="PRINTS" id="PR00344">
    <property type="entry name" value="BCTRLSENSOR"/>
</dbReference>
<dbReference type="PANTHER" id="PTHR43065:SF42">
    <property type="entry name" value="TWO-COMPONENT SENSOR PPRA"/>
    <property type="match status" value="1"/>
</dbReference>
<evidence type="ECO:0000256" key="3">
    <source>
        <dbReference type="ARBA" id="ARBA00012438"/>
    </source>
</evidence>
<dbReference type="SUPFAM" id="SSF55785">
    <property type="entry name" value="PYP-like sensor domain (PAS domain)"/>
    <property type="match status" value="1"/>
</dbReference>
<name>A0A1Y6CG24_9NEIS</name>
<dbReference type="SUPFAM" id="SSF47384">
    <property type="entry name" value="Homodimeric domain of signal transducing histidine kinase"/>
    <property type="match status" value="1"/>
</dbReference>
<evidence type="ECO:0000259" key="11">
    <source>
        <dbReference type="PROSITE" id="PS50112"/>
    </source>
</evidence>
<dbReference type="InterPro" id="IPR036097">
    <property type="entry name" value="HisK_dim/P_sf"/>
</dbReference>
<dbReference type="EC" id="2.7.13.3" evidence="3"/>
<dbReference type="SMART" id="SM00448">
    <property type="entry name" value="REC"/>
    <property type="match status" value="1"/>
</dbReference>
<dbReference type="AlphaFoldDB" id="A0A1Y6CG24"/>
<dbReference type="GO" id="GO:0016020">
    <property type="term" value="C:membrane"/>
    <property type="evidence" value="ECO:0007669"/>
    <property type="project" value="UniProtKB-SubCell"/>
</dbReference>
<dbReference type="SMART" id="SM00388">
    <property type="entry name" value="HisKA"/>
    <property type="match status" value="1"/>
</dbReference>
<evidence type="ECO:0000259" key="9">
    <source>
        <dbReference type="PROSITE" id="PS50109"/>
    </source>
</evidence>
<keyword evidence="4 7" id="KW-0597">Phosphoprotein</keyword>
<evidence type="ECO:0000256" key="4">
    <source>
        <dbReference type="ARBA" id="ARBA00022553"/>
    </source>
</evidence>
<feature type="transmembrane region" description="Helical" evidence="8">
    <location>
        <begin position="20"/>
        <end position="39"/>
    </location>
</feature>
<dbReference type="InterPro" id="IPR003660">
    <property type="entry name" value="HAMP_dom"/>
</dbReference>
<protein>
    <recommendedName>
        <fullName evidence="3">histidine kinase</fullName>
        <ecNumber evidence="3">2.7.13.3</ecNumber>
    </recommendedName>
</protein>
<dbReference type="InterPro" id="IPR005467">
    <property type="entry name" value="His_kinase_dom"/>
</dbReference>
<dbReference type="STRING" id="1123014.SAMN02745746_03701"/>
<dbReference type="PROSITE" id="PS50112">
    <property type="entry name" value="PAS"/>
    <property type="match status" value="1"/>
</dbReference>
<evidence type="ECO:0000256" key="7">
    <source>
        <dbReference type="PROSITE-ProRule" id="PRU00169"/>
    </source>
</evidence>
<feature type="domain" description="Histidine kinase" evidence="9">
    <location>
        <begin position="514"/>
        <end position="728"/>
    </location>
</feature>
<dbReference type="Gene3D" id="3.30.565.10">
    <property type="entry name" value="Histidine kinase-like ATPase, C-terminal domain"/>
    <property type="match status" value="1"/>
</dbReference>
<dbReference type="CDD" id="cd06225">
    <property type="entry name" value="HAMP"/>
    <property type="match status" value="1"/>
</dbReference>
<dbReference type="PANTHER" id="PTHR43065">
    <property type="entry name" value="SENSOR HISTIDINE KINASE"/>
    <property type="match status" value="1"/>
</dbReference>
<dbReference type="Pfam" id="PF00512">
    <property type="entry name" value="HisKA"/>
    <property type="match status" value="1"/>
</dbReference>
<keyword evidence="6 13" id="KW-0418">Kinase</keyword>
<evidence type="ECO:0000313" key="13">
    <source>
        <dbReference type="EMBL" id="SMF51467.1"/>
    </source>
</evidence>
<sequence length="864" mass="93338">MPSPSRLLCSAWSQPIRTRLQAAFVVMFVLMLAVTLVGVSGMRTTLATLTGFREEVMPELARVLELAEKVSQVAAIAPNLADSYAPDTLPDDVERLQVLMGDIQRLSLALPPQADRRLEVSSMLDGSERDLEQLLLLSGDKRQQQQQLDAYRLRLDHLLDQLGTGQASPVHRAPTLLPLWHTLQAVPLARDRAALGVLEADAEALLAAMQRRGELRALPPWLAAELDVICSAPQNLFERRRQVLQTDGRMATLLQLYRSNAEQLSRRTAAYVQELRALADNRSRAVQVAIRSGISGLTVLAAVGVLVALLAAGYVRRVAQQMQSISRVMSRLAAGDTAQATPATERADEIGELARAFQVFRDNLLEKQRLTQGLEAQRRLLQTVFASMNDGLSVYDADGALMVWNPQFPALLGIDPAHLRSGLPYPALRTAMPAGTRWQAVAADTAAHTADGRERIASAAELHLPDGRVLEFRSRAMPEGGWVAVCRDVSARRAAEAQLQQMQKMEVLGQLTGGVAHDFNNFLVAILGNLELLEQRPDLPEDARRRLERAHGAANKAAALTRRLLAFARRQPLTPEIVDLDDMLQEMLDLIEYSVGDGIAVTVDAEPGLVVCVDRGQLENAVLNLALNAAQAMPDGGRLDIVARREESATPLSGPALRLEVRDNGRGIPPEVLPRVLEPFFTTKEQGKGSGLGLSIVYGFLRQSGGDVGIDSTPGHGTTISLWLPPAAPHCALAHGPAVLPATLPARRVLLVDDDADVRDTALALLQQLGATVHAVAGEAAALAWLAAGGEAELVLSDVMLGDGGDGVRLYRRLQQERPGLAVVLTSGLPPEYHARRSDWPAGAPFLAKPYTLPELARLLGGNG</sequence>
<dbReference type="Gene3D" id="6.10.340.10">
    <property type="match status" value="1"/>
</dbReference>
<dbReference type="InterPro" id="IPR011006">
    <property type="entry name" value="CheY-like_superfamily"/>
</dbReference>
<feature type="domain" description="PAS" evidence="11">
    <location>
        <begin position="377"/>
        <end position="419"/>
    </location>
</feature>
<dbReference type="InterPro" id="IPR001789">
    <property type="entry name" value="Sig_transdc_resp-reg_receiver"/>
</dbReference>
<dbReference type="Gene3D" id="1.10.287.130">
    <property type="match status" value="1"/>
</dbReference>
<dbReference type="InterPro" id="IPR000014">
    <property type="entry name" value="PAS"/>
</dbReference>
<evidence type="ECO:0000256" key="8">
    <source>
        <dbReference type="SAM" id="Phobius"/>
    </source>
</evidence>
<dbReference type="InterPro" id="IPR035965">
    <property type="entry name" value="PAS-like_dom_sf"/>
</dbReference>
<dbReference type="SUPFAM" id="SSF158472">
    <property type="entry name" value="HAMP domain-like"/>
    <property type="match status" value="1"/>
</dbReference>
<keyword evidence="14" id="KW-1185">Reference proteome</keyword>
<evidence type="ECO:0000256" key="2">
    <source>
        <dbReference type="ARBA" id="ARBA00004370"/>
    </source>
</evidence>
<dbReference type="Pfam" id="PF00072">
    <property type="entry name" value="Response_reg"/>
    <property type="match status" value="1"/>
</dbReference>
<feature type="transmembrane region" description="Helical" evidence="8">
    <location>
        <begin position="294"/>
        <end position="315"/>
    </location>
</feature>
<feature type="domain" description="Response regulatory" evidence="10">
    <location>
        <begin position="748"/>
        <end position="864"/>
    </location>
</feature>
<dbReference type="Pfam" id="PF02518">
    <property type="entry name" value="HATPase_c"/>
    <property type="match status" value="1"/>
</dbReference>
<evidence type="ECO:0000259" key="10">
    <source>
        <dbReference type="PROSITE" id="PS50110"/>
    </source>
</evidence>
<accession>A0A1Y6CG24</accession>
<dbReference type="Pfam" id="PF12860">
    <property type="entry name" value="PAS_7"/>
    <property type="match status" value="1"/>
</dbReference>
<evidence type="ECO:0000259" key="12">
    <source>
        <dbReference type="PROSITE" id="PS50885"/>
    </source>
</evidence>
<dbReference type="InterPro" id="IPR003594">
    <property type="entry name" value="HATPase_dom"/>
</dbReference>
<keyword evidence="8" id="KW-0472">Membrane</keyword>
<gene>
    <name evidence="13" type="ORF">SAMN02745746_03701</name>
</gene>
<feature type="modified residue" description="4-aspartylphosphate" evidence="7">
    <location>
        <position position="798"/>
    </location>
</feature>
<dbReference type="Gene3D" id="3.40.50.2300">
    <property type="match status" value="1"/>
</dbReference>
<comment type="subcellular location">
    <subcellularLocation>
        <location evidence="2">Membrane</location>
    </subcellularLocation>
</comment>
<dbReference type="InterPro" id="IPR003661">
    <property type="entry name" value="HisK_dim/P_dom"/>
</dbReference>
<dbReference type="Pfam" id="PF00672">
    <property type="entry name" value="HAMP"/>
    <property type="match status" value="1"/>
</dbReference>
<dbReference type="CDD" id="cd00082">
    <property type="entry name" value="HisKA"/>
    <property type="match status" value="1"/>
</dbReference>
<dbReference type="InterPro" id="IPR004358">
    <property type="entry name" value="Sig_transdc_His_kin-like_C"/>
</dbReference>
<comment type="catalytic activity">
    <reaction evidence="1">
        <text>ATP + protein L-histidine = ADP + protein N-phospho-L-histidine.</text>
        <dbReference type="EC" id="2.7.13.3"/>
    </reaction>
</comment>
<dbReference type="RefSeq" id="WP_085277705.1">
    <property type="nucleotide sequence ID" value="NZ_FXAG01000027.1"/>
</dbReference>
<reference evidence="14" key="1">
    <citation type="submission" date="2017-04" db="EMBL/GenBank/DDBJ databases">
        <authorList>
            <person name="Varghese N."/>
            <person name="Submissions S."/>
        </authorList>
    </citation>
    <scope>NUCLEOTIDE SEQUENCE [LARGE SCALE GENOMIC DNA]</scope>
    <source>
        <strain evidence="14">DSM 22618</strain>
    </source>
</reference>